<dbReference type="EMBL" id="JAMKFB020000021">
    <property type="protein sequence ID" value="KAL0163350.1"/>
    <property type="molecule type" value="Genomic_DNA"/>
</dbReference>
<feature type="non-terminal residue" evidence="2">
    <location>
        <position position="1"/>
    </location>
</feature>
<feature type="non-terminal residue" evidence="2">
    <location>
        <position position="113"/>
    </location>
</feature>
<comment type="caution">
    <text evidence="2">The sequence shown here is derived from an EMBL/GenBank/DDBJ whole genome shotgun (WGS) entry which is preliminary data.</text>
</comment>
<keyword evidence="3" id="KW-1185">Reference proteome</keyword>
<dbReference type="InterPro" id="IPR044840">
    <property type="entry name" value="Nup188"/>
</dbReference>
<reference evidence="2 3" key="1">
    <citation type="submission" date="2024-05" db="EMBL/GenBank/DDBJ databases">
        <title>Genome sequencing and assembly of Indian major carp, Cirrhinus mrigala (Hamilton, 1822).</title>
        <authorList>
            <person name="Mohindra V."/>
            <person name="Chowdhury L.M."/>
            <person name="Lal K."/>
            <person name="Jena J.K."/>
        </authorList>
    </citation>
    <scope>NUCLEOTIDE SEQUENCE [LARGE SCALE GENOMIC DNA]</scope>
    <source>
        <strain evidence="2">CM1030</strain>
        <tissue evidence="2">Blood</tissue>
    </source>
</reference>
<evidence type="ECO:0000313" key="3">
    <source>
        <dbReference type="Proteomes" id="UP001529510"/>
    </source>
</evidence>
<dbReference type="PANTHER" id="PTHR31431">
    <property type="entry name" value="NUCLEOPORIN NUP188 HOMOLOG"/>
    <property type="match status" value="1"/>
</dbReference>
<feature type="region of interest" description="Disordered" evidence="1">
    <location>
        <begin position="1"/>
        <end position="33"/>
    </location>
</feature>
<organism evidence="2 3">
    <name type="scientific">Cirrhinus mrigala</name>
    <name type="common">Mrigala</name>
    <dbReference type="NCBI Taxonomy" id="683832"/>
    <lineage>
        <taxon>Eukaryota</taxon>
        <taxon>Metazoa</taxon>
        <taxon>Chordata</taxon>
        <taxon>Craniata</taxon>
        <taxon>Vertebrata</taxon>
        <taxon>Euteleostomi</taxon>
        <taxon>Actinopterygii</taxon>
        <taxon>Neopterygii</taxon>
        <taxon>Teleostei</taxon>
        <taxon>Ostariophysi</taxon>
        <taxon>Cypriniformes</taxon>
        <taxon>Cyprinidae</taxon>
        <taxon>Labeoninae</taxon>
        <taxon>Labeonini</taxon>
        <taxon>Cirrhinus</taxon>
    </lineage>
</organism>
<dbReference type="Proteomes" id="UP001529510">
    <property type="component" value="Unassembled WGS sequence"/>
</dbReference>
<protein>
    <submittedName>
        <fullName evidence="2">Uncharacterized protein</fullName>
    </submittedName>
</protein>
<evidence type="ECO:0000256" key="1">
    <source>
        <dbReference type="SAM" id="MobiDB-lite"/>
    </source>
</evidence>
<dbReference type="AlphaFoldDB" id="A0ABD0NPJ3"/>
<name>A0ABD0NPJ3_CIRMR</name>
<accession>A0ABD0NPJ3</accession>
<gene>
    <name evidence="2" type="ORF">M9458_042746</name>
</gene>
<sequence length="113" mass="12149">AKNGEGLPPGPHPQRAVQPASKEQGEGEREEAESKALQAVQCSLLKILSKTLATLQHFTPDCCQILLDQSMDLAEYRTLFVLSFTTPAFDSDVAPSFGTLMATINVALSMLGE</sequence>
<dbReference type="PANTHER" id="PTHR31431:SF1">
    <property type="entry name" value="NUCLEOPORIN NUP188"/>
    <property type="match status" value="1"/>
</dbReference>
<evidence type="ECO:0000313" key="2">
    <source>
        <dbReference type="EMBL" id="KAL0163350.1"/>
    </source>
</evidence>
<proteinExistence type="predicted"/>